<feature type="compositionally biased region" description="Polar residues" evidence="1">
    <location>
        <begin position="200"/>
        <end position="210"/>
    </location>
</feature>
<feature type="compositionally biased region" description="Basic and acidic residues" evidence="1">
    <location>
        <begin position="131"/>
        <end position="158"/>
    </location>
</feature>
<feature type="compositionally biased region" description="Low complexity" evidence="1">
    <location>
        <begin position="9"/>
        <end position="22"/>
    </location>
</feature>
<organism evidence="2 3">
    <name type="scientific">Lachancea meyersii CBS 8951</name>
    <dbReference type="NCBI Taxonomy" id="1266667"/>
    <lineage>
        <taxon>Eukaryota</taxon>
        <taxon>Fungi</taxon>
        <taxon>Dikarya</taxon>
        <taxon>Ascomycota</taxon>
        <taxon>Saccharomycotina</taxon>
        <taxon>Saccharomycetes</taxon>
        <taxon>Saccharomycetales</taxon>
        <taxon>Saccharomycetaceae</taxon>
        <taxon>Lachancea</taxon>
    </lineage>
</organism>
<dbReference type="OrthoDB" id="4067613at2759"/>
<evidence type="ECO:0000313" key="3">
    <source>
        <dbReference type="Proteomes" id="UP000191144"/>
    </source>
</evidence>
<evidence type="ECO:0000313" key="2">
    <source>
        <dbReference type="EMBL" id="SCU86969.1"/>
    </source>
</evidence>
<feature type="region of interest" description="Disordered" evidence="1">
    <location>
        <begin position="1"/>
        <end position="190"/>
    </location>
</feature>
<name>A0A1G4JAZ1_9SACH</name>
<feature type="region of interest" description="Disordered" evidence="1">
    <location>
        <begin position="200"/>
        <end position="219"/>
    </location>
</feature>
<dbReference type="AlphaFoldDB" id="A0A1G4JAZ1"/>
<dbReference type="Proteomes" id="UP000191144">
    <property type="component" value="Chromosome D"/>
</dbReference>
<feature type="region of interest" description="Disordered" evidence="1">
    <location>
        <begin position="414"/>
        <end position="433"/>
    </location>
</feature>
<feature type="region of interest" description="Disordered" evidence="1">
    <location>
        <begin position="376"/>
        <end position="405"/>
    </location>
</feature>
<accession>A0A1G4JAZ1</accession>
<sequence length="702" mass="77531">MSEPKPKRNSFFFFSNKSNAPKNEPKASNVKYIGKYPLMPSTSTLAGSASSEGKARSVGTSNLPGMSQPLQSTVKDSNTVITSNVSKLSRIRPPPPQVNLAELPVEKPETEKSDSEKEEHPQSDGNSAQFGHERKKSEIDELMDHIEHFGNESRHDLEDNISLESSSPYEYFETPSLNLPAEDADQERQSIHVKSLNLSDSKRSLNSAEVKSSKDNSIESKSNLMYEGVFLDEDRFSFAASQVDPVQNLQQISFNNERDYEPESSRGSHQQGHHSRNVSSSDQGAPDGRSFDLEASNNNSLYGDDQSYFDKPRQFRVVNEHRPNFTLNDGSSTTTDNESFVFAPADAALRVHDADIVHPPVISSLPPIASSSLPYDQELEDEQTSSSSPAPVLKDLSPISGPESDFTIQAQYPEAQDTAKSHSPHRSGTDKSVKLVSSYVEELRLKYFPTSNSLQPPPNLPFVLKTKNSLEQPQNIKVRIRTSSKQIGIKHGKAKQKLLSLETAKEEDEEASTGVKPRGKNSSISTEVDHTREFHDLLNKSASGINLLAGGNLDDSGGHENDYNEKSDDLYLQNIPGDEAYDSDDVMAPLRERSDQNVGLRFVAGFDEGSNQTGSTKGRVGRSDTVTSYFTRKNNNRARSGTLDADYHYKASRTEYDCSFKDQKSAEDSSDDEISVQTSNSAYLQSTFNGGLRVTNQDPVSD</sequence>
<feature type="compositionally biased region" description="Basic and acidic residues" evidence="1">
    <location>
        <begin position="104"/>
        <end position="122"/>
    </location>
</feature>
<feature type="compositionally biased region" description="Basic and acidic residues" evidence="1">
    <location>
        <begin position="256"/>
        <end position="266"/>
    </location>
</feature>
<feature type="region of interest" description="Disordered" evidence="1">
    <location>
        <begin position="501"/>
        <end position="527"/>
    </location>
</feature>
<feature type="region of interest" description="Disordered" evidence="1">
    <location>
        <begin position="247"/>
        <end position="308"/>
    </location>
</feature>
<gene>
    <name evidence="2" type="ORF">LAME_0D08284G</name>
</gene>
<feature type="compositionally biased region" description="Polar residues" evidence="1">
    <location>
        <begin position="58"/>
        <end position="87"/>
    </location>
</feature>
<protein>
    <submittedName>
        <fullName evidence="2">LAME_0D08284g1_1</fullName>
    </submittedName>
</protein>
<reference evidence="3" key="1">
    <citation type="submission" date="2016-03" db="EMBL/GenBank/DDBJ databases">
        <authorList>
            <person name="Devillers Hugo."/>
        </authorList>
    </citation>
    <scope>NUCLEOTIDE SEQUENCE [LARGE SCALE GENOMIC DNA]</scope>
</reference>
<dbReference type="EMBL" id="LT598482">
    <property type="protein sequence ID" value="SCU86969.1"/>
    <property type="molecule type" value="Genomic_DNA"/>
</dbReference>
<feature type="compositionally biased region" description="Polar residues" evidence="1">
    <location>
        <begin position="40"/>
        <end position="51"/>
    </location>
</feature>
<evidence type="ECO:0000256" key="1">
    <source>
        <dbReference type="SAM" id="MobiDB-lite"/>
    </source>
</evidence>
<proteinExistence type="predicted"/>
<keyword evidence="3" id="KW-1185">Reference proteome</keyword>